<reference evidence="2" key="1">
    <citation type="submission" date="2022-11" db="UniProtKB">
        <authorList>
            <consortium name="WormBaseParasite"/>
        </authorList>
    </citation>
    <scope>IDENTIFICATION</scope>
</reference>
<evidence type="ECO:0000313" key="1">
    <source>
        <dbReference type="Proteomes" id="UP000887579"/>
    </source>
</evidence>
<dbReference type="Proteomes" id="UP000887579">
    <property type="component" value="Unplaced"/>
</dbReference>
<dbReference type="WBParaSite" id="ES5_v2.g5315.t1">
    <property type="protein sequence ID" value="ES5_v2.g5315.t1"/>
    <property type="gene ID" value="ES5_v2.g5315"/>
</dbReference>
<proteinExistence type="predicted"/>
<sequence length="492" mass="57966">MDTNSNFQGSKKRKYPSYISESGDGENEAQFEAMKVENTKLKNELKSKEAAIINLATIMPGLNQTEEEMEKFKENKVELEAEIEEMEAKMEEEKLKYENRIVQLKSTIEAFHEIIVSRDVAINKLQQQLLLATQNNENDFDTKMTFLTTMMNAKEADARKRIKERDNECNRMRLLVSDLTQKNSELIQKEQKFAAEYEQKYKQIETEQQLFCDELEKYKENMTEFKESFKKYKNERNDFRYLSVEDIHDGPEILYDRLGYGTILNVEKLESVFTINSWKLYSTETSEAFQININESFKRTRFDFNLTGSVIVNHYNKDTCETIIHRIHSSNITKLELGSQLLGEFDYKKLVTAPEQIKSLKFLQVSIKKPKEIFNNGSKFFSEEFMRIDEILKDLSNIEDFYYCFRYCNDVNSQTAKYLAKLPCFKKLKTFQLHNCSPAFDLEAFGEFVQKHENAHFDIHYRPLIESTKAEIKKTLAKMTWLSTCRLQVHVN</sequence>
<protein>
    <submittedName>
        <fullName evidence="2">Uncharacterized protein</fullName>
    </submittedName>
</protein>
<organism evidence="1 2">
    <name type="scientific">Panagrolaimus sp. ES5</name>
    <dbReference type="NCBI Taxonomy" id="591445"/>
    <lineage>
        <taxon>Eukaryota</taxon>
        <taxon>Metazoa</taxon>
        <taxon>Ecdysozoa</taxon>
        <taxon>Nematoda</taxon>
        <taxon>Chromadorea</taxon>
        <taxon>Rhabditida</taxon>
        <taxon>Tylenchina</taxon>
        <taxon>Panagrolaimomorpha</taxon>
        <taxon>Panagrolaimoidea</taxon>
        <taxon>Panagrolaimidae</taxon>
        <taxon>Panagrolaimus</taxon>
    </lineage>
</organism>
<evidence type="ECO:0000313" key="2">
    <source>
        <dbReference type="WBParaSite" id="ES5_v2.g5315.t1"/>
    </source>
</evidence>
<name>A0AC34GNQ7_9BILA</name>
<accession>A0AC34GNQ7</accession>